<dbReference type="GeneID" id="39875332"/>
<dbReference type="InterPro" id="IPR037379">
    <property type="entry name" value="WDR74/Nsa1"/>
</dbReference>
<dbReference type="GO" id="GO:0030687">
    <property type="term" value="C:preribosome, large subunit precursor"/>
    <property type="evidence" value="ECO:0007669"/>
    <property type="project" value="TreeGrafter"/>
</dbReference>
<comment type="caution">
    <text evidence="2">The sequence shown here is derived from an EMBL/GenBank/DDBJ whole genome shotgun (WGS) entry which is preliminary data.</text>
</comment>
<gene>
    <name evidence="2" type="ORF">BOVATA_030550</name>
</gene>
<evidence type="ECO:0000256" key="1">
    <source>
        <dbReference type="SAM" id="MobiDB-lite"/>
    </source>
</evidence>
<name>A0A2H6KEY2_9APIC</name>
<dbReference type="VEuPathDB" id="PiroplasmaDB:BOVATA_030550"/>
<feature type="compositionally biased region" description="Acidic residues" evidence="1">
    <location>
        <begin position="157"/>
        <end position="166"/>
    </location>
</feature>
<dbReference type="PANTHER" id="PTHR16038">
    <property type="entry name" value="NOP SEVEN ASSOCIATED PROTEIN 1"/>
    <property type="match status" value="1"/>
</dbReference>
<dbReference type="PANTHER" id="PTHR16038:SF4">
    <property type="entry name" value="WD REPEAT-CONTAINING PROTEIN 74"/>
    <property type="match status" value="1"/>
</dbReference>
<evidence type="ECO:0000313" key="2">
    <source>
        <dbReference type="EMBL" id="GBE61562.1"/>
    </source>
</evidence>
<dbReference type="EMBL" id="BDSA01000003">
    <property type="protein sequence ID" value="GBE61562.1"/>
    <property type="molecule type" value="Genomic_DNA"/>
</dbReference>
<proteinExistence type="predicted"/>
<dbReference type="InterPro" id="IPR015943">
    <property type="entry name" value="WD40/YVTN_repeat-like_dom_sf"/>
</dbReference>
<feature type="region of interest" description="Disordered" evidence="1">
    <location>
        <begin position="546"/>
        <end position="640"/>
    </location>
</feature>
<sequence length="640" mass="71521">MKYLIGGSTGLVKVVETADRSLQSFSPPTEQDLSRRVTCMCWSGGSSNDSETEVTVGMSSGLVVTYAYPSMERLVDFTLPSRCVHIHMLGNGFDSVGRHIYEARSSEHPALYVDITESELRQKQGNYMCCISESGHCVIVDVDKLKQEIQPSSGDVKDDENESDVGDDVKSVNATNRVRNRKGRDDLDSSETNDDANRLEVKMMYSSDKDEKVQHLSICGGVAAYKFKGPITAATHSSLMTNRIVLGGPNVPPFLFDIYAGAVLWTGKMPHQSLLGLQSLLDVRSICFMEDLGPDIIAVSTSNSCVYFYDMTCQKKPVYDLNVCDRRSRCISGRRLALHHIKEYNTERRKEVKQSVNEFYTSDTRNIVKLVTRPRRMSEEDQYETKDTCDLFASDNVGSIYHLKVITGNTLVSFLKEKMRKYQPNPDQEMSRDDVIKHLIEARKRFGSASANDTPLHCAPPGANQYICQLKGCYAIHNGAVPDIFCVGHYLISVGLDRFTNVYNVRTRKRVFRMYCNQKQTTLLPFLSDLYQEYEATEFKQPDIPVVKRGKRPAPSDAVADRSEGSDDRDDMDVDGPDSGIEDMEDDDHHSPVNESEMSGSDADHTDSVDESDDNPSDYSGDDYDMSDSGTESDSDGTAS</sequence>
<feature type="region of interest" description="Disordered" evidence="1">
    <location>
        <begin position="150"/>
        <end position="195"/>
    </location>
</feature>
<keyword evidence="3" id="KW-1185">Reference proteome</keyword>
<dbReference type="SUPFAM" id="SSF50978">
    <property type="entry name" value="WD40 repeat-like"/>
    <property type="match status" value="1"/>
</dbReference>
<protein>
    <submittedName>
        <fullName evidence="2">Uncharacterized protein</fullName>
    </submittedName>
</protein>
<organism evidence="2 3">
    <name type="scientific">Babesia ovata</name>
    <dbReference type="NCBI Taxonomy" id="189622"/>
    <lineage>
        <taxon>Eukaryota</taxon>
        <taxon>Sar</taxon>
        <taxon>Alveolata</taxon>
        <taxon>Apicomplexa</taxon>
        <taxon>Aconoidasida</taxon>
        <taxon>Piroplasmida</taxon>
        <taxon>Babesiidae</taxon>
        <taxon>Babesia</taxon>
    </lineage>
</organism>
<dbReference type="InterPro" id="IPR036322">
    <property type="entry name" value="WD40_repeat_dom_sf"/>
</dbReference>
<dbReference type="Gene3D" id="2.130.10.10">
    <property type="entry name" value="YVTN repeat-like/Quinoprotein amine dehydrogenase"/>
    <property type="match status" value="1"/>
</dbReference>
<dbReference type="Proteomes" id="UP000236319">
    <property type="component" value="Unassembled WGS sequence"/>
</dbReference>
<evidence type="ECO:0000313" key="3">
    <source>
        <dbReference type="Proteomes" id="UP000236319"/>
    </source>
</evidence>
<feature type="compositionally biased region" description="Acidic residues" evidence="1">
    <location>
        <begin position="609"/>
        <end position="640"/>
    </location>
</feature>
<feature type="compositionally biased region" description="Acidic residues" evidence="1">
    <location>
        <begin position="567"/>
        <end position="586"/>
    </location>
</feature>
<dbReference type="GO" id="GO:0042273">
    <property type="term" value="P:ribosomal large subunit biogenesis"/>
    <property type="evidence" value="ECO:0007669"/>
    <property type="project" value="InterPro"/>
</dbReference>
<dbReference type="RefSeq" id="XP_028867805.1">
    <property type="nucleotide sequence ID" value="XM_029011972.1"/>
</dbReference>
<reference evidence="2 3" key="1">
    <citation type="journal article" date="2017" name="BMC Genomics">
        <title>Whole-genome assembly of Babesia ovata and comparative genomics between closely related pathogens.</title>
        <authorList>
            <person name="Yamagishi J."/>
            <person name="Asada M."/>
            <person name="Hakimi H."/>
            <person name="Tanaka T.Q."/>
            <person name="Sugimoto C."/>
            <person name="Kawazu S."/>
        </authorList>
    </citation>
    <scope>NUCLEOTIDE SEQUENCE [LARGE SCALE GENOMIC DNA]</scope>
    <source>
        <strain evidence="2 3">Miyake</strain>
    </source>
</reference>
<dbReference type="AlphaFoldDB" id="A0A2H6KEY2"/>
<dbReference type="GO" id="GO:0005730">
    <property type="term" value="C:nucleolus"/>
    <property type="evidence" value="ECO:0007669"/>
    <property type="project" value="InterPro"/>
</dbReference>
<dbReference type="OrthoDB" id="18388at2759"/>
<accession>A0A2H6KEY2</accession>